<evidence type="ECO:0000313" key="1">
    <source>
        <dbReference type="EMBL" id="GAA6406829.1"/>
    </source>
</evidence>
<comment type="caution">
    <text evidence="1">The sequence shown here is derived from an EMBL/GenBank/DDBJ whole genome shotgun (WGS) entry which is preliminary data.</text>
</comment>
<dbReference type="EMBL" id="BAABYW010000001">
    <property type="protein sequence ID" value="GAA6406829.1"/>
    <property type="molecule type" value="Genomic_DNA"/>
</dbReference>
<reference evidence="1 2" key="1">
    <citation type="submission" date="2024-04" db="EMBL/GenBank/DDBJ databases">
        <title>Defined microbial consortia suppress multidrug-resistant proinflammatory Enterobacteriaceae via ecological control.</title>
        <authorList>
            <person name="Furuichi M."/>
            <person name="Kawaguchi T."/>
            <person name="Pust M."/>
            <person name="Yasuma K."/>
            <person name="Plichta D."/>
            <person name="Hasegawa N."/>
            <person name="Ohya T."/>
            <person name="Bhattarai S."/>
            <person name="Sasajima S."/>
            <person name="Aoto Y."/>
            <person name="Tuganbaev T."/>
            <person name="Yaginuma M."/>
            <person name="Ueda M."/>
            <person name="Okahashi N."/>
            <person name="Amafuji K."/>
            <person name="Kiridooshi Y."/>
            <person name="Sugita K."/>
            <person name="Strazar M."/>
            <person name="Skelly A."/>
            <person name="Suda W."/>
            <person name="Hattori M."/>
            <person name="Nakamoto N."/>
            <person name="Caballero S."/>
            <person name="Norman J."/>
            <person name="Olle B."/>
            <person name="Tanoue T."/>
            <person name="Arita M."/>
            <person name="Bucci V."/>
            <person name="Atarashi K."/>
            <person name="Xavier R."/>
            <person name="Honda K."/>
        </authorList>
    </citation>
    <scope>NUCLEOTIDE SEQUENCE [LARGE SCALE GENOMIC DNA]</scope>
    <source>
        <strain evidence="2">k04-0078-D8-1</strain>
    </source>
</reference>
<name>A0ABQ0B5U0_9FIRM</name>
<organism evidence="1 2">
    <name type="scientific">Blautia hominis</name>
    <dbReference type="NCBI Taxonomy" id="2025493"/>
    <lineage>
        <taxon>Bacteria</taxon>
        <taxon>Bacillati</taxon>
        <taxon>Bacillota</taxon>
        <taxon>Clostridia</taxon>
        <taxon>Lachnospirales</taxon>
        <taxon>Lachnospiraceae</taxon>
        <taxon>Blautia</taxon>
    </lineage>
</organism>
<evidence type="ECO:0000313" key="2">
    <source>
        <dbReference type="Proteomes" id="UP001600943"/>
    </source>
</evidence>
<sequence>MRLEWRAEAVWIADAMGWQRLFRMRLGDGWRLFGLQMEWVGGGYLNCGWD</sequence>
<gene>
    <name evidence="1" type="ORF">K040078D81_09460</name>
</gene>
<protein>
    <submittedName>
        <fullName evidence="1">Uncharacterized protein</fullName>
    </submittedName>
</protein>
<keyword evidence="2" id="KW-1185">Reference proteome</keyword>
<accession>A0ABQ0B5U0</accession>
<proteinExistence type="predicted"/>
<dbReference type="Proteomes" id="UP001600943">
    <property type="component" value="Unassembled WGS sequence"/>
</dbReference>